<dbReference type="KEGG" id="csyr:103250034"/>
<proteinExistence type="predicted"/>
<feature type="region of interest" description="Disordered" evidence="7">
    <location>
        <begin position="1285"/>
        <end position="1317"/>
    </location>
</feature>
<evidence type="ECO:0000256" key="4">
    <source>
        <dbReference type="ARBA" id="ARBA00023015"/>
    </source>
</evidence>
<keyword evidence="9" id="KW-0675">Receptor</keyword>
<keyword evidence="4" id="KW-0805">Transcription regulation</keyword>
<organism evidence="8 9">
    <name type="scientific">Carlito syrichta</name>
    <name type="common">Philippine tarsier</name>
    <name type="synonym">Tarsius syrichta</name>
    <dbReference type="NCBI Taxonomy" id="1868482"/>
    <lineage>
        <taxon>Eukaryota</taxon>
        <taxon>Metazoa</taxon>
        <taxon>Chordata</taxon>
        <taxon>Craniata</taxon>
        <taxon>Vertebrata</taxon>
        <taxon>Euteleostomi</taxon>
        <taxon>Mammalia</taxon>
        <taxon>Eutheria</taxon>
        <taxon>Euarchontoglires</taxon>
        <taxon>Primates</taxon>
        <taxon>Haplorrhini</taxon>
        <taxon>Tarsiiformes</taxon>
        <taxon>Tarsiidae</taxon>
        <taxon>Carlito</taxon>
    </lineage>
</organism>
<comment type="subcellular location">
    <subcellularLocation>
        <location evidence="1">Nucleus</location>
    </subcellularLocation>
</comment>
<evidence type="ECO:0000256" key="1">
    <source>
        <dbReference type="ARBA" id="ARBA00004123"/>
    </source>
</evidence>
<feature type="region of interest" description="Disordered" evidence="7">
    <location>
        <begin position="240"/>
        <end position="279"/>
    </location>
</feature>
<dbReference type="STRING" id="1868482.ENSTSYP00000030503"/>
<feature type="compositionally biased region" description="Low complexity" evidence="7">
    <location>
        <begin position="244"/>
        <end position="253"/>
    </location>
</feature>
<evidence type="ECO:0000256" key="5">
    <source>
        <dbReference type="ARBA" id="ARBA00023163"/>
    </source>
</evidence>
<dbReference type="GO" id="GO:0003723">
    <property type="term" value="F:RNA binding"/>
    <property type="evidence" value="ECO:0007669"/>
    <property type="project" value="UniProtKB-KW"/>
</dbReference>
<dbReference type="PANTHER" id="PTHR15528:SF5">
    <property type="entry name" value="PEROXISOME PROLIFERATOR-ACTIVATED RECEPTOR GAMMA COACTIVATOR-RELATED PROTEIN 1"/>
    <property type="match status" value="1"/>
</dbReference>
<evidence type="ECO:0000256" key="6">
    <source>
        <dbReference type="ARBA" id="ARBA00023242"/>
    </source>
</evidence>
<name>A0A1U7SZ10_CARSF</name>
<dbReference type="GO" id="GO:0045944">
    <property type="term" value="P:positive regulation of transcription by RNA polymerase II"/>
    <property type="evidence" value="ECO:0007669"/>
    <property type="project" value="TreeGrafter"/>
</dbReference>
<accession>A0A1U7SZ10</accession>
<feature type="region of interest" description="Disordered" evidence="7">
    <location>
        <begin position="191"/>
        <end position="219"/>
    </location>
</feature>
<feature type="compositionally biased region" description="Basic residues" evidence="7">
    <location>
        <begin position="481"/>
        <end position="490"/>
    </location>
</feature>
<feature type="compositionally biased region" description="Low complexity" evidence="7">
    <location>
        <begin position="1374"/>
        <end position="1385"/>
    </location>
</feature>
<dbReference type="Proteomes" id="UP000189704">
    <property type="component" value="Unplaced"/>
</dbReference>
<feature type="region of interest" description="Disordered" evidence="7">
    <location>
        <begin position="1065"/>
        <end position="1137"/>
    </location>
</feature>
<dbReference type="RefSeq" id="XP_008046816.1">
    <property type="nucleotide sequence ID" value="XM_008048625.1"/>
</dbReference>
<reference evidence="9" key="1">
    <citation type="submission" date="2025-08" db="UniProtKB">
        <authorList>
            <consortium name="RefSeq"/>
        </authorList>
    </citation>
    <scope>IDENTIFICATION</scope>
</reference>
<feature type="non-terminal residue" evidence="9">
    <location>
        <position position="1"/>
    </location>
</feature>
<evidence type="ECO:0000256" key="2">
    <source>
        <dbReference type="ARBA" id="ARBA00022553"/>
    </source>
</evidence>
<keyword evidence="2" id="KW-0597">Phosphoprotein</keyword>
<feature type="compositionally biased region" description="Low complexity" evidence="7">
    <location>
        <begin position="548"/>
        <end position="557"/>
    </location>
</feature>
<evidence type="ECO:0000313" key="9">
    <source>
        <dbReference type="RefSeq" id="XP_008046816.1"/>
    </source>
</evidence>
<keyword evidence="8" id="KW-1185">Reference proteome</keyword>
<feature type="region of interest" description="Disordered" evidence="7">
    <location>
        <begin position="1006"/>
        <end position="1033"/>
    </location>
</feature>
<feature type="region of interest" description="Disordered" evidence="7">
    <location>
        <begin position="461"/>
        <end position="879"/>
    </location>
</feature>
<evidence type="ECO:0000256" key="7">
    <source>
        <dbReference type="SAM" id="MobiDB-lite"/>
    </source>
</evidence>
<dbReference type="OrthoDB" id="10047851at2759"/>
<keyword evidence="5" id="KW-0804">Transcription</keyword>
<feature type="compositionally biased region" description="Polar residues" evidence="7">
    <location>
        <begin position="518"/>
        <end position="530"/>
    </location>
</feature>
<dbReference type="CTD" id="23082"/>
<feature type="compositionally biased region" description="Low complexity" evidence="7">
    <location>
        <begin position="636"/>
        <end position="657"/>
    </location>
</feature>
<feature type="compositionally biased region" description="Polar residues" evidence="7">
    <location>
        <begin position="1386"/>
        <end position="1403"/>
    </location>
</feature>
<dbReference type="GO" id="GO:0003712">
    <property type="term" value="F:transcription coregulator activity"/>
    <property type="evidence" value="ECO:0007669"/>
    <property type="project" value="InterPro"/>
</dbReference>
<feature type="compositionally biased region" description="Low complexity" evidence="7">
    <location>
        <begin position="1114"/>
        <end position="1126"/>
    </location>
</feature>
<dbReference type="GeneID" id="103250034"/>
<keyword evidence="3" id="KW-0694">RNA-binding</keyword>
<feature type="compositionally biased region" description="Low complexity" evidence="7">
    <location>
        <begin position="1429"/>
        <end position="1454"/>
    </location>
</feature>
<protein>
    <submittedName>
        <fullName evidence="9">Peroxisome proliferator-activated receptor gamma coactivator-related protein 1</fullName>
    </submittedName>
</protein>
<evidence type="ECO:0000313" key="8">
    <source>
        <dbReference type="Proteomes" id="UP000189704"/>
    </source>
</evidence>
<dbReference type="PANTHER" id="PTHR15528">
    <property type="entry name" value="PEROXISOME PROLIFERATOR ACTIVATED RECEPTOR GAMMA COACTIVATOR 1 PGC-1 -RELATED"/>
    <property type="match status" value="1"/>
</dbReference>
<dbReference type="InterPro" id="IPR034605">
    <property type="entry name" value="PGC-1"/>
</dbReference>
<sequence length="1463" mass="152622">LDDLLRLPLFLEESRFLSARKPLRTAVLVGPFLVAVLFSIQLAEAWSLLSVDPWGGLASCVGGPTRFSPSLFVQVLLHEEAGDSGFVSLSRLGPSLRDKDLEMDELALQDETLLGTMQSYMDASLLSLIEDFGSLGESRLSLEDQNEVSLLTALTEILDNADSENLSPFDSIPDSELFVSPREGSSLHKLLTLSRTPPERDLISPTDPLGPGTGSSRVSGTSLAEMSLVDAPWDFPPPAFLETSSPKLSSWRPSRSRPRRGQSPPPQQRSDGEEEEEVASFNQILAGELDTSVGSIPDFPMHLACPEEEGTAAVAEVAVPAAGDESVSSLSELVRAMHPYCLPSLTQLASLEDEFPEQPDDVALPEGCMVLEIVGQPAAAGDDLEIPVVVRRVPAGPQAALLDASLEPGPALQLLTPTVVPKAAEAAVPGAALWPAEARLSPGSEKSDAVACLLEPSEVLEPVLPKGPQNPPSSGELGSPRARRGRRKKSREPPAACVEGPARRLRSSSRGQPAVTAEATSQAGSWQKQPQGERQREMRPLQGRGKPRAWARAWAAALEKPTSEDSEKSAGQPSPAREGPLNLCPEPVVSAQADPMSADTASAGATAVSPALADPVSADLTPAGSEPVDPFLTGPALSDPVLADSAAADPAVTVPVPDHLPPVDAGPCGPAPADQAPLDPVPDDVAPVELAPVKSRPTDPRRGAALSAQGSPAPQLLLESESLDPPKAVSPEATQGVGPPKAESGTSAAAQEARPRPLSLSEYRRRRQQRQAEAEARSPQPPAGKWPSLPETPTGLADIPCLVLPSAPAKKTALQRSPEAPPEACVMPAGPSPASPSPASPSPELPAGRPVASTPPEQLPPRETPLLARPSPSAPPMAPAALPFSPCGLAVPSSLPPPPLQPSGLPGPVGSVLPDPYTKYAPVPPWPCYPPVSPSGYPCLPLPPAVPLVSGTPGACAVPPVPPTCRVPWVSPPAPASPYSSSCAYGPLGWHPGPQHPPFWSAIPPPPLPPASAGRAVPPPKMEPSSLPAGPPENVVPVPMAPPLGLGPAGHGTPQMEPAMVEVRPAPASPHGKHKGSSLVQSPRVKKAPPCVSVEEPTPVALQSEAQEARPGEKAPSPAAKVAPAPRQGTVPKLPAVHPARLRRLSFLPAPRTQGSEDVVQAFISEIGIEASDLSSLLEQFEKSEAKKEGPPPASADNLAVGNSGSVDTPQEKRPLDRLQAPELANVAGLTPPATPPHQLWKPLAAVSLLAKARSPKSTAQEGTLKPEGVTEAKHPAAVRLQEGVHGPSPVHVGSGDHDYCVRSRTPPKKMPTLGIPELGSRWNVKRHQDITIKPVLSLRPATPLPPCAAASREPLDHRTSSEQAEPAAPCPAPSALLSPEASPCRSDTSTRTAPEPSATQRSVRCYREACRSASPPGRGWQGRRGRSSRSVSSGSSRTSDSSSSASSSSSRSRSPPHKRWRR</sequence>
<keyword evidence="6" id="KW-0539">Nucleus</keyword>
<feature type="region of interest" description="Disordered" evidence="7">
    <location>
        <begin position="1182"/>
        <end position="1215"/>
    </location>
</feature>
<feature type="compositionally biased region" description="Pro residues" evidence="7">
    <location>
        <begin position="830"/>
        <end position="844"/>
    </location>
</feature>
<gene>
    <name evidence="9" type="primary">PPRC1</name>
</gene>
<evidence type="ECO:0000256" key="3">
    <source>
        <dbReference type="ARBA" id="ARBA00022884"/>
    </source>
</evidence>
<dbReference type="GO" id="GO:0005634">
    <property type="term" value="C:nucleus"/>
    <property type="evidence" value="ECO:0007669"/>
    <property type="project" value="UniProtKB-SubCell"/>
</dbReference>
<feature type="region of interest" description="Disordered" evidence="7">
    <location>
        <begin position="1335"/>
        <end position="1463"/>
    </location>
</feature>
<feature type="compositionally biased region" description="Low complexity" evidence="7">
    <location>
        <begin position="671"/>
        <end position="693"/>
    </location>
</feature>